<dbReference type="Gene3D" id="3.30.70.330">
    <property type="match status" value="3"/>
</dbReference>
<feature type="domain" description="RRM" evidence="10">
    <location>
        <begin position="459"/>
        <end position="550"/>
    </location>
</feature>
<evidence type="ECO:0000256" key="5">
    <source>
        <dbReference type="ARBA" id="ARBA00023187"/>
    </source>
</evidence>
<evidence type="ECO:0000256" key="6">
    <source>
        <dbReference type="ARBA" id="ARBA00023242"/>
    </source>
</evidence>
<evidence type="ECO:0000313" key="11">
    <source>
        <dbReference type="EMBL" id="EHK40967.1"/>
    </source>
</evidence>
<dbReference type="GeneID" id="25775448"/>
<dbReference type="eggNOG" id="KOG0120">
    <property type="taxonomic scope" value="Eukaryota"/>
</dbReference>
<evidence type="ECO:0000259" key="10">
    <source>
        <dbReference type="PROSITE" id="PS50102"/>
    </source>
</evidence>
<gene>
    <name evidence="11" type="ORF">TRIATDRAFT_135674</name>
</gene>
<dbReference type="PROSITE" id="PS50102">
    <property type="entry name" value="RRM"/>
    <property type="match status" value="3"/>
</dbReference>
<dbReference type="GO" id="GO:0005686">
    <property type="term" value="C:U2 snRNP"/>
    <property type="evidence" value="ECO:0007669"/>
    <property type="project" value="EnsemblFungi"/>
</dbReference>
<keyword evidence="5 8" id="KW-0508">mRNA splicing</keyword>
<accession>G9P8H7</accession>
<evidence type="ECO:0000313" key="12">
    <source>
        <dbReference type="Proteomes" id="UP000005426"/>
    </source>
</evidence>
<keyword evidence="6 8" id="KW-0539">Nucleus</keyword>
<evidence type="ECO:0000256" key="7">
    <source>
        <dbReference type="PROSITE-ProRule" id="PRU00176"/>
    </source>
</evidence>
<proteinExistence type="inferred from homology"/>
<feature type="region of interest" description="Disordered" evidence="9">
    <location>
        <begin position="1"/>
        <end position="155"/>
    </location>
</feature>
<keyword evidence="12" id="KW-1185">Reference proteome</keyword>
<evidence type="ECO:0000256" key="1">
    <source>
        <dbReference type="ARBA" id="ARBA00004123"/>
    </source>
</evidence>
<dbReference type="OrthoDB" id="10266058at2759"/>
<dbReference type="Pfam" id="PF00076">
    <property type="entry name" value="RRM_1"/>
    <property type="match status" value="2"/>
</dbReference>
<evidence type="ECO:0000256" key="4">
    <source>
        <dbReference type="ARBA" id="ARBA00022884"/>
    </source>
</evidence>
<sequence>MNGDSYSSRDGGRRNRDYGGSRGERDDRRDRHRGDRDRRRSRSPDHRSHRRTEGDVDAYSSSRSHRDREREDRYSSARDRRGDRDWDRDRGSYRRDARRDDDERPSRRERDPYDDRRRGGRDRRDDGFARQQEQQQPRRSPSPPKKREPTPDLTDVVPILERKRRLTQWDIKPPGYDLVTAEQAKLSGMFPLPGAPRQQPMDPTKLQAFITQPGGQVTSAGLKASNSRQAKRLLVSNVPSGAGEDALISFFNLQLNGLNVIESSDPCVLCQFSADRAFAVLEFRNASDATVALALDGISMEADDAMNGTADGVSSGLNIRRPKDYVMPALPDEMPFDPEVISNVVPDTVHKLCITNIPSFLTEEQVIELLAAFGKPKAFVLVKDQSTEESRGIAFTEYLEPSSANEPALNSLNGMDVGGKKLKVTKASIGPTQVANFDVGITAISGLASQTSNDIERSSVIQLLNMVTPEELIDNDDYEEICEDVQDECAKFGKVVELKVPRPSGGSRQSAGVGKIYVKYDSEESATKALTALAGRKFADRTVVATYFPEENFEVGAW</sequence>
<organism evidence="11 12">
    <name type="scientific">Hypocrea atroviridis (strain ATCC 20476 / IMI 206040)</name>
    <name type="common">Trichoderma atroviride</name>
    <dbReference type="NCBI Taxonomy" id="452589"/>
    <lineage>
        <taxon>Eukaryota</taxon>
        <taxon>Fungi</taxon>
        <taxon>Dikarya</taxon>
        <taxon>Ascomycota</taxon>
        <taxon>Pezizomycotina</taxon>
        <taxon>Sordariomycetes</taxon>
        <taxon>Hypocreomycetidae</taxon>
        <taxon>Hypocreales</taxon>
        <taxon>Hypocreaceae</taxon>
        <taxon>Trichoderma</taxon>
    </lineage>
</organism>
<dbReference type="SUPFAM" id="SSF54928">
    <property type="entry name" value="RNA-binding domain, RBD"/>
    <property type="match status" value="2"/>
</dbReference>
<dbReference type="GO" id="GO:0003723">
    <property type="term" value="F:RNA binding"/>
    <property type="evidence" value="ECO:0007669"/>
    <property type="project" value="UniProtKB-UniRule"/>
</dbReference>
<dbReference type="InterPro" id="IPR012677">
    <property type="entry name" value="Nucleotide-bd_a/b_plait_sf"/>
</dbReference>
<dbReference type="PANTHER" id="PTHR23139">
    <property type="entry name" value="RNA-BINDING PROTEIN"/>
    <property type="match status" value="1"/>
</dbReference>
<dbReference type="FunFam" id="3.30.70.330:FF:000097">
    <property type="entry name" value="U2 snRNP auxiliary factor large subunit"/>
    <property type="match status" value="1"/>
</dbReference>
<dbReference type="KEGG" id="tatv:25775448"/>
<dbReference type="GO" id="GO:0000245">
    <property type="term" value="P:spliceosomal complex assembly"/>
    <property type="evidence" value="ECO:0007669"/>
    <property type="project" value="EnsemblFungi"/>
</dbReference>
<dbReference type="InterPro" id="IPR003954">
    <property type="entry name" value="RRM_euk-type"/>
</dbReference>
<dbReference type="GO" id="GO:0071004">
    <property type="term" value="C:U2-type prespliceosome"/>
    <property type="evidence" value="ECO:0007669"/>
    <property type="project" value="EnsemblFungi"/>
</dbReference>
<name>G9P8H7_HYPAI</name>
<feature type="compositionally biased region" description="Low complexity" evidence="9">
    <location>
        <begin position="129"/>
        <end position="139"/>
    </location>
</feature>
<reference evidence="11 12" key="1">
    <citation type="journal article" date="2011" name="Genome Biol.">
        <title>Comparative genome sequence analysis underscores mycoparasitism as the ancestral life style of Trichoderma.</title>
        <authorList>
            <person name="Kubicek C.P."/>
            <person name="Herrera-Estrella A."/>
            <person name="Seidl-Seiboth V."/>
            <person name="Martinez D.A."/>
            <person name="Druzhinina I.S."/>
            <person name="Thon M."/>
            <person name="Zeilinger S."/>
            <person name="Casas-Flores S."/>
            <person name="Horwitz B.A."/>
            <person name="Mukherjee P.K."/>
            <person name="Mukherjee M."/>
            <person name="Kredics L."/>
            <person name="Alcaraz L.D."/>
            <person name="Aerts A."/>
            <person name="Antal Z."/>
            <person name="Atanasova L."/>
            <person name="Cervantes-Badillo M.G."/>
            <person name="Challacombe J."/>
            <person name="Chertkov O."/>
            <person name="McCluskey K."/>
            <person name="Coulpier F."/>
            <person name="Deshpande N."/>
            <person name="von Doehren H."/>
            <person name="Ebbole D.J."/>
            <person name="Esquivel-Naranjo E.U."/>
            <person name="Fekete E."/>
            <person name="Flipphi M."/>
            <person name="Glaser F."/>
            <person name="Gomez-Rodriguez E.Y."/>
            <person name="Gruber S."/>
            <person name="Han C."/>
            <person name="Henrissat B."/>
            <person name="Hermosa R."/>
            <person name="Hernandez-Onate M."/>
            <person name="Karaffa L."/>
            <person name="Kosti I."/>
            <person name="Le Crom S."/>
            <person name="Lindquist E."/>
            <person name="Lucas S."/>
            <person name="Luebeck M."/>
            <person name="Luebeck P.S."/>
            <person name="Margeot A."/>
            <person name="Metz B."/>
            <person name="Misra M."/>
            <person name="Nevalainen H."/>
            <person name="Omann M."/>
            <person name="Packer N."/>
            <person name="Perrone G."/>
            <person name="Uresti-Rivera E.E."/>
            <person name="Salamov A."/>
            <person name="Schmoll M."/>
            <person name="Seiboth B."/>
            <person name="Shapiro H."/>
            <person name="Sukno S."/>
            <person name="Tamayo-Ramos J.A."/>
            <person name="Tisch D."/>
            <person name="Wiest A."/>
            <person name="Wilkinson H.H."/>
            <person name="Zhang M."/>
            <person name="Coutinho P.M."/>
            <person name="Kenerley C.M."/>
            <person name="Monte E."/>
            <person name="Baker S.E."/>
            <person name="Grigoriev I.V."/>
        </authorList>
    </citation>
    <scope>NUCLEOTIDE SEQUENCE [LARGE SCALE GENOMIC DNA]</scope>
    <source>
        <strain evidence="12">ATCC 20476 / IMI 206040</strain>
    </source>
</reference>
<feature type="domain" description="RRM" evidence="10">
    <location>
        <begin position="350"/>
        <end position="429"/>
    </location>
</feature>
<comment type="caution">
    <text evidence="11">The sequence shown here is derived from an EMBL/GenBank/DDBJ whole genome shotgun (WGS) entry which is preliminary data.</text>
</comment>
<keyword evidence="4 7" id="KW-0694">RNA-binding</keyword>
<dbReference type="GO" id="GO:0089701">
    <property type="term" value="C:U2AF complex"/>
    <property type="evidence" value="ECO:0007669"/>
    <property type="project" value="EnsemblFungi"/>
</dbReference>
<dbReference type="InterPro" id="IPR006529">
    <property type="entry name" value="U2AF_lg"/>
</dbReference>
<dbReference type="STRING" id="452589.G9P8H7"/>
<keyword evidence="3" id="KW-0677">Repeat</keyword>
<protein>
    <recommendedName>
        <fullName evidence="8">Splicing factor U2AF subunit</fullName>
    </recommendedName>
    <alternativeName>
        <fullName evidence="8">U2 snRNP auxiliary factor large subunit</fullName>
    </alternativeName>
</protein>
<feature type="compositionally biased region" description="Basic and acidic residues" evidence="9">
    <location>
        <begin position="64"/>
        <end position="128"/>
    </location>
</feature>
<dbReference type="HOGENOM" id="CLU_021795_2_0_1"/>
<comment type="function">
    <text evidence="8">Necessary for the splicing of pre-mRNA.</text>
</comment>
<dbReference type="EMBL" id="ABDG02000027">
    <property type="protein sequence ID" value="EHK40967.1"/>
    <property type="molecule type" value="Genomic_DNA"/>
</dbReference>
<evidence type="ECO:0000256" key="2">
    <source>
        <dbReference type="ARBA" id="ARBA00022664"/>
    </source>
</evidence>
<dbReference type="InterPro" id="IPR035979">
    <property type="entry name" value="RBD_domain_sf"/>
</dbReference>
<dbReference type="OMA" id="MTQWDIK"/>
<dbReference type="CDD" id="cd12232">
    <property type="entry name" value="RRM3_U2AF65"/>
    <property type="match status" value="1"/>
</dbReference>
<comment type="subcellular location">
    <subcellularLocation>
        <location evidence="1 8">Nucleus</location>
    </subcellularLocation>
</comment>
<dbReference type="GO" id="GO:0000243">
    <property type="term" value="C:commitment complex"/>
    <property type="evidence" value="ECO:0007669"/>
    <property type="project" value="EnsemblFungi"/>
</dbReference>
<dbReference type="NCBIfam" id="TIGR01642">
    <property type="entry name" value="U2AF_lg"/>
    <property type="match status" value="1"/>
</dbReference>
<comment type="similarity">
    <text evidence="8">Belongs to the splicing factor SR family.</text>
</comment>
<dbReference type="InterPro" id="IPR000504">
    <property type="entry name" value="RRM_dom"/>
</dbReference>
<dbReference type="RefSeq" id="XP_013939379.1">
    <property type="nucleotide sequence ID" value="XM_014083904.1"/>
</dbReference>
<keyword evidence="2 8" id="KW-0507">mRNA processing</keyword>
<dbReference type="SMART" id="SM00360">
    <property type="entry name" value="RRM"/>
    <property type="match status" value="2"/>
</dbReference>
<dbReference type="AlphaFoldDB" id="G9P8H7"/>
<evidence type="ECO:0000256" key="3">
    <source>
        <dbReference type="ARBA" id="ARBA00022737"/>
    </source>
</evidence>
<evidence type="ECO:0000256" key="9">
    <source>
        <dbReference type="SAM" id="MobiDB-lite"/>
    </source>
</evidence>
<evidence type="ECO:0000256" key="8">
    <source>
        <dbReference type="RuleBase" id="RU364135"/>
    </source>
</evidence>
<dbReference type="GO" id="GO:0045292">
    <property type="term" value="P:mRNA cis splicing, via spliceosome"/>
    <property type="evidence" value="ECO:0007669"/>
    <property type="project" value="EnsemblFungi"/>
</dbReference>
<feature type="compositionally biased region" description="Basic and acidic residues" evidence="9">
    <location>
        <begin position="10"/>
        <end position="54"/>
    </location>
</feature>
<dbReference type="SMART" id="SM00361">
    <property type="entry name" value="RRM_1"/>
    <property type="match status" value="1"/>
</dbReference>
<dbReference type="Proteomes" id="UP000005426">
    <property type="component" value="Unassembled WGS sequence"/>
</dbReference>
<feature type="domain" description="RRM" evidence="10">
    <location>
        <begin position="231"/>
        <end position="324"/>
    </location>
</feature>